<dbReference type="EMBL" id="CAFAAL010000108">
    <property type="protein sequence ID" value="CAB4810019.1"/>
    <property type="molecule type" value="Genomic_DNA"/>
</dbReference>
<evidence type="ECO:0000313" key="4">
    <source>
        <dbReference type="EMBL" id="CAB4871654.1"/>
    </source>
</evidence>
<evidence type="ECO:0000313" key="5">
    <source>
        <dbReference type="EMBL" id="CAB5025348.1"/>
    </source>
</evidence>
<dbReference type="EMBL" id="CAFBLJ010000049">
    <property type="protein sequence ID" value="CAB4871654.1"/>
    <property type="molecule type" value="Genomic_DNA"/>
</dbReference>
<dbReference type="EMBL" id="CAEZZP010000035">
    <property type="protein sequence ID" value="CAB4769640.1"/>
    <property type="molecule type" value="Genomic_DNA"/>
</dbReference>
<accession>A0A6J6YLS0</accession>
<sequence>MAFIGTAQLIRQTTLQTALFKDWIVQAKWRNFWGSGEHFDWWAFPIDANSGHGDRYNVTPAINELRNSAAFLEAVLENAQLLSIGLGYSLEFGQVIDPARADKYAIRLFKCGRALHLWGMPVAHRAFVGCVEYLLEGHPELAKILAGIRADKTPELNPLGIDLVIAA</sequence>
<evidence type="ECO:0000313" key="2">
    <source>
        <dbReference type="EMBL" id="CAB4769640.1"/>
    </source>
</evidence>
<proteinExistence type="predicted"/>
<gene>
    <name evidence="1" type="ORF">UFOPK2658_01121</name>
    <name evidence="2" type="ORF">UFOPK2880_00736</name>
    <name evidence="3" type="ORF">UFOPK3004_01174</name>
    <name evidence="4" type="ORF">UFOPK3304_01038</name>
    <name evidence="5" type="ORF">UFOPK4134_00528</name>
</gene>
<dbReference type="AlphaFoldDB" id="A0A6J6YLS0"/>
<evidence type="ECO:0000313" key="1">
    <source>
        <dbReference type="EMBL" id="CAB4722239.1"/>
    </source>
</evidence>
<dbReference type="EMBL" id="CAEZYH010000047">
    <property type="protein sequence ID" value="CAB4722239.1"/>
    <property type="molecule type" value="Genomic_DNA"/>
</dbReference>
<dbReference type="EMBL" id="CAFBPS010000024">
    <property type="protein sequence ID" value="CAB5025348.1"/>
    <property type="molecule type" value="Genomic_DNA"/>
</dbReference>
<organism evidence="3">
    <name type="scientific">freshwater metagenome</name>
    <dbReference type="NCBI Taxonomy" id="449393"/>
    <lineage>
        <taxon>unclassified sequences</taxon>
        <taxon>metagenomes</taxon>
        <taxon>ecological metagenomes</taxon>
    </lineage>
</organism>
<name>A0A6J6YLS0_9ZZZZ</name>
<protein>
    <submittedName>
        <fullName evidence="3">Unannotated protein</fullName>
    </submittedName>
</protein>
<evidence type="ECO:0000313" key="3">
    <source>
        <dbReference type="EMBL" id="CAB4810019.1"/>
    </source>
</evidence>
<reference evidence="3" key="1">
    <citation type="submission" date="2020-05" db="EMBL/GenBank/DDBJ databases">
        <authorList>
            <person name="Chiriac C."/>
            <person name="Salcher M."/>
            <person name="Ghai R."/>
            <person name="Kavagutti S V."/>
        </authorList>
    </citation>
    <scope>NUCLEOTIDE SEQUENCE</scope>
</reference>